<dbReference type="SUPFAM" id="SSF55031">
    <property type="entry name" value="Bacterial exopeptidase dimerisation domain"/>
    <property type="match status" value="1"/>
</dbReference>
<evidence type="ECO:0000256" key="4">
    <source>
        <dbReference type="ARBA" id="ARBA00022801"/>
    </source>
</evidence>
<evidence type="ECO:0000256" key="3">
    <source>
        <dbReference type="ARBA" id="ARBA00022723"/>
    </source>
</evidence>
<dbReference type="InterPro" id="IPR010158">
    <property type="entry name" value="Amidase_Cbmase"/>
</dbReference>
<keyword evidence="6" id="KW-0812">Transmembrane</keyword>
<accession>A0A7S2ZB58</accession>
<comment type="subunit">
    <text evidence="2">Homodimer.</text>
</comment>
<dbReference type="SUPFAM" id="SSF53187">
    <property type="entry name" value="Zn-dependent exopeptidases"/>
    <property type="match status" value="1"/>
</dbReference>
<name>A0A7S2ZB58_9RHOD</name>
<dbReference type="Gene3D" id="3.40.630.10">
    <property type="entry name" value="Zn peptidases"/>
    <property type="match status" value="1"/>
</dbReference>
<keyword evidence="3" id="KW-0479">Metal-binding</keyword>
<keyword evidence="4" id="KW-0378">Hydrolase</keyword>
<dbReference type="InterPro" id="IPR036264">
    <property type="entry name" value="Bact_exopeptidase_dim_dom"/>
</dbReference>
<dbReference type="InterPro" id="IPR011650">
    <property type="entry name" value="Peptidase_M20_dimer"/>
</dbReference>
<dbReference type="EMBL" id="HBHW01003354">
    <property type="protein sequence ID" value="CAE0034428.1"/>
    <property type="molecule type" value="Transcribed_RNA"/>
</dbReference>
<feature type="domain" description="Peptidase M20 dimerisation" evidence="7">
    <location>
        <begin position="337"/>
        <end position="432"/>
    </location>
</feature>
<dbReference type="GO" id="GO:0046872">
    <property type="term" value="F:metal ion binding"/>
    <property type="evidence" value="ECO:0007669"/>
    <property type="project" value="UniProtKB-KW"/>
</dbReference>
<keyword evidence="5" id="KW-0464">Manganese</keyword>
<evidence type="ECO:0000313" key="8">
    <source>
        <dbReference type="EMBL" id="CAE0034427.1"/>
    </source>
</evidence>
<gene>
    <name evidence="8" type="ORF">RMAR00112_LOCUS2373</name>
    <name evidence="9" type="ORF">RMAR00112_LOCUS2374</name>
</gene>
<dbReference type="Gene3D" id="3.30.70.360">
    <property type="match status" value="1"/>
</dbReference>
<evidence type="ECO:0000313" key="9">
    <source>
        <dbReference type="EMBL" id="CAE0034428.1"/>
    </source>
</evidence>
<evidence type="ECO:0000259" key="7">
    <source>
        <dbReference type="Pfam" id="PF07687"/>
    </source>
</evidence>
<dbReference type="InterPro" id="IPR002933">
    <property type="entry name" value="Peptidase_M20"/>
</dbReference>
<evidence type="ECO:0000256" key="5">
    <source>
        <dbReference type="ARBA" id="ARBA00023211"/>
    </source>
</evidence>
<organism evidence="8">
    <name type="scientific">Rhodosorus marinus</name>
    <dbReference type="NCBI Taxonomy" id="101924"/>
    <lineage>
        <taxon>Eukaryota</taxon>
        <taxon>Rhodophyta</taxon>
        <taxon>Stylonematophyceae</taxon>
        <taxon>Stylonematales</taxon>
        <taxon>Stylonemataceae</taxon>
        <taxon>Rhodosorus</taxon>
    </lineage>
</organism>
<dbReference type="PANTHER" id="PTHR32494">
    <property type="entry name" value="ALLANTOATE DEIMINASE-RELATED"/>
    <property type="match status" value="1"/>
</dbReference>
<dbReference type="PANTHER" id="PTHR32494:SF19">
    <property type="entry name" value="ALLANTOATE DEIMINASE-RELATED"/>
    <property type="match status" value="1"/>
</dbReference>
<reference evidence="8" key="1">
    <citation type="submission" date="2021-01" db="EMBL/GenBank/DDBJ databases">
        <authorList>
            <person name="Corre E."/>
            <person name="Pelletier E."/>
            <person name="Niang G."/>
            <person name="Scheremetjew M."/>
            <person name="Finn R."/>
            <person name="Kale V."/>
            <person name="Holt S."/>
            <person name="Cochrane G."/>
            <person name="Meng A."/>
            <person name="Brown T."/>
            <person name="Cohen L."/>
        </authorList>
    </citation>
    <scope>NUCLEOTIDE SEQUENCE</scope>
    <source>
        <strain evidence="8">CCMP 769</strain>
    </source>
</reference>
<dbReference type="Pfam" id="PF07687">
    <property type="entry name" value="M20_dimer"/>
    <property type="match status" value="1"/>
</dbReference>
<evidence type="ECO:0000256" key="6">
    <source>
        <dbReference type="SAM" id="Phobius"/>
    </source>
</evidence>
<sequence>MSETKSRMMRVFSFGTMTRNGSYSSLQGMSNLATSAPITATDLKQKEKLVVENGREGGPSFTQMISFVLVLLASTPVIFGIAQRAVGVNIESNDLSMHSKDSHSICEWGDESCIMGKELFERHMALSRITEDPGIINRPYLSVASAHAARQVQAWMEDAGMTSSINIVGNVVGRYEADPSTSNPKTIVLGSHFDSVNDAGKFDGVYGVLAAISVVKVLKQRGQRLPFAVEVAAFDDEEGNSSFGTTNTGAKAFMGEYSTKEAAEQLLEQYAGLEDAFRKQQINYGLDSKRSGIVQGLMKSAGGSLDDVAAFVELHIEQGPILEAEGRPIGIVDAINGQTRMQVRYFGESGHAGTVPMTMRKDALGASAEAVSEIERIGNSNDGLVATVGTLNIVHASSNVVPGEVMFTVDVRAPTDEVRLDAVNRIVEYLESVRDRRGLELQITKTHEAPAVPMNPEIRGALATAISEEGLEDSPDSVRILSSGAGHDAMIVGNKIPSAMLFLRCAGGISHNPAEWLSPHDATVGARVVLKYLENLKAV</sequence>
<evidence type="ECO:0000256" key="1">
    <source>
        <dbReference type="ARBA" id="ARBA00001936"/>
    </source>
</evidence>
<dbReference type="Pfam" id="PF01546">
    <property type="entry name" value="Peptidase_M20"/>
    <property type="match status" value="1"/>
</dbReference>
<proteinExistence type="predicted"/>
<dbReference type="AlphaFoldDB" id="A0A7S2ZB58"/>
<protein>
    <recommendedName>
        <fullName evidence="7">Peptidase M20 dimerisation domain-containing protein</fullName>
    </recommendedName>
</protein>
<keyword evidence="6" id="KW-1133">Transmembrane helix</keyword>
<dbReference type="CDD" id="cd03884">
    <property type="entry name" value="M20_bAS"/>
    <property type="match status" value="1"/>
</dbReference>
<comment type="cofactor">
    <cofactor evidence="1">
        <name>Mn(2+)</name>
        <dbReference type="ChEBI" id="CHEBI:29035"/>
    </cofactor>
</comment>
<dbReference type="EMBL" id="HBHW01003353">
    <property type="protein sequence ID" value="CAE0034427.1"/>
    <property type="molecule type" value="Transcribed_RNA"/>
</dbReference>
<keyword evidence="6" id="KW-0472">Membrane</keyword>
<dbReference type="GO" id="GO:0016813">
    <property type="term" value="F:hydrolase activity, acting on carbon-nitrogen (but not peptide) bonds, in linear amidines"/>
    <property type="evidence" value="ECO:0007669"/>
    <property type="project" value="InterPro"/>
</dbReference>
<dbReference type="NCBIfam" id="TIGR01879">
    <property type="entry name" value="hydantase"/>
    <property type="match status" value="1"/>
</dbReference>
<feature type="transmembrane region" description="Helical" evidence="6">
    <location>
        <begin position="64"/>
        <end position="82"/>
    </location>
</feature>
<evidence type="ECO:0000256" key="2">
    <source>
        <dbReference type="ARBA" id="ARBA00011738"/>
    </source>
</evidence>